<accession>A0A5Q4BWY4</accession>
<gene>
    <name evidence="2" type="ORF">CSHISOI_04009</name>
</gene>
<proteinExistence type="predicted"/>
<comment type="caution">
    <text evidence="2">The sequence shown here is derived from an EMBL/GenBank/DDBJ whole genome shotgun (WGS) entry which is preliminary data.</text>
</comment>
<keyword evidence="3" id="KW-1185">Reference proteome</keyword>
<feature type="region of interest" description="Disordered" evidence="1">
    <location>
        <begin position="1"/>
        <end position="29"/>
    </location>
</feature>
<evidence type="ECO:0000256" key="1">
    <source>
        <dbReference type="SAM" id="MobiDB-lite"/>
    </source>
</evidence>
<dbReference type="Proteomes" id="UP000326340">
    <property type="component" value="Unassembled WGS sequence"/>
</dbReference>
<dbReference type="AlphaFoldDB" id="A0A5Q4BWY4"/>
<organism evidence="2 3">
    <name type="scientific">Colletotrichum shisoi</name>
    <dbReference type="NCBI Taxonomy" id="2078593"/>
    <lineage>
        <taxon>Eukaryota</taxon>
        <taxon>Fungi</taxon>
        <taxon>Dikarya</taxon>
        <taxon>Ascomycota</taxon>
        <taxon>Pezizomycotina</taxon>
        <taxon>Sordariomycetes</taxon>
        <taxon>Hypocreomycetidae</taxon>
        <taxon>Glomerellales</taxon>
        <taxon>Glomerellaceae</taxon>
        <taxon>Colletotrichum</taxon>
        <taxon>Colletotrichum destructivum species complex</taxon>
    </lineage>
</organism>
<evidence type="ECO:0000313" key="2">
    <source>
        <dbReference type="EMBL" id="TQN71538.1"/>
    </source>
</evidence>
<name>A0A5Q4BWY4_9PEZI</name>
<reference evidence="2 3" key="1">
    <citation type="journal article" date="2019" name="Sci. Rep.">
        <title>Colletotrichum shisoi sp. nov., an anthracnose pathogen of Perilla frutescens in Japan: molecular phylogenetic, morphological and genomic evidence.</title>
        <authorList>
            <person name="Gan P."/>
            <person name="Tsushima A."/>
            <person name="Hiroyama R."/>
            <person name="Narusaka M."/>
            <person name="Takano Y."/>
            <person name="Narusaka Y."/>
            <person name="Kawaradani M."/>
            <person name="Damm U."/>
            <person name="Shirasu K."/>
        </authorList>
    </citation>
    <scope>NUCLEOTIDE SEQUENCE [LARGE SCALE GENOMIC DNA]</scope>
    <source>
        <strain evidence="2 3">PG-2018a</strain>
    </source>
</reference>
<evidence type="ECO:0000313" key="3">
    <source>
        <dbReference type="Proteomes" id="UP000326340"/>
    </source>
</evidence>
<sequence>MAEIGRIGGVAMTSGHDDSSKSLHGAVSSTKSLSGMDTFVLQTDSMSSGRSNPIQGLLATQVLGSESCNTGQGLPLLRGVLRSERSCISDQGLLDYCDEVYPSLTISSPGPERRGIPLVFGHKRENGRPLQDPVSSVAPMGRNYMRHELSPNSDSSLDPWSIAHGVERFQEQLLPVGYHPADEEYDADEEDVCDCQGKSKERHCPPRPTKPLFLWKPAELSLGQDESEECVNIDPKETHNGKPVNRRV</sequence>
<dbReference type="EMBL" id="PUHP01000261">
    <property type="protein sequence ID" value="TQN71538.1"/>
    <property type="molecule type" value="Genomic_DNA"/>
</dbReference>
<protein>
    <submittedName>
        <fullName evidence="2">Uncharacterized protein</fullName>
    </submittedName>
</protein>